<comment type="similarity">
    <text evidence="2 5">Belongs to the NRAP family.</text>
</comment>
<dbReference type="Gene3D" id="3.30.70.3030">
    <property type="match status" value="1"/>
</dbReference>
<dbReference type="EMBL" id="JABELV010000242">
    <property type="protein sequence ID" value="KAG7527702.1"/>
    <property type="molecule type" value="Genomic_DNA"/>
</dbReference>
<evidence type="ECO:0000259" key="9">
    <source>
        <dbReference type="Pfam" id="PF17405"/>
    </source>
</evidence>
<dbReference type="Gene3D" id="1.10.1410.10">
    <property type="match status" value="1"/>
</dbReference>
<feature type="domain" description="Nrap protein" evidence="7">
    <location>
        <begin position="306"/>
        <end position="464"/>
    </location>
</feature>
<name>A0A8K0JGD5_9TREE</name>
<dbReference type="GO" id="GO:0032040">
    <property type="term" value="C:small-subunit processome"/>
    <property type="evidence" value="ECO:0007669"/>
    <property type="project" value="TreeGrafter"/>
</dbReference>
<evidence type="ECO:0000259" key="11">
    <source>
        <dbReference type="Pfam" id="PF17407"/>
    </source>
</evidence>
<dbReference type="InterPro" id="IPR035371">
    <property type="entry name" value="Nrap_D6"/>
</dbReference>
<evidence type="ECO:0000256" key="4">
    <source>
        <dbReference type="ARBA" id="ARBA00023242"/>
    </source>
</evidence>
<keyword evidence="3 5" id="KW-0694">RNA-binding</keyword>
<evidence type="ECO:0000259" key="7">
    <source>
        <dbReference type="Pfam" id="PF17403"/>
    </source>
</evidence>
<dbReference type="GO" id="GO:0006409">
    <property type="term" value="P:tRNA export from nucleus"/>
    <property type="evidence" value="ECO:0007669"/>
    <property type="project" value="TreeGrafter"/>
</dbReference>
<evidence type="ECO:0000259" key="6">
    <source>
        <dbReference type="Pfam" id="PF03813"/>
    </source>
</evidence>
<feature type="domain" description="Nrap protein" evidence="11">
    <location>
        <begin position="1008"/>
        <end position="1150"/>
    </location>
</feature>
<dbReference type="Proteomes" id="UP000812966">
    <property type="component" value="Unassembled WGS sequence"/>
</dbReference>
<evidence type="ECO:0000256" key="5">
    <source>
        <dbReference type="RuleBase" id="RU364032"/>
    </source>
</evidence>
<evidence type="ECO:0000259" key="8">
    <source>
        <dbReference type="Pfam" id="PF17404"/>
    </source>
</evidence>
<dbReference type="Pfam" id="PF17405">
    <property type="entry name" value="Nrap_D4"/>
    <property type="match status" value="1"/>
</dbReference>
<comment type="caution">
    <text evidence="12">The sequence shown here is derived from an EMBL/GenBank/DDBJ whole genome shotgun (WGS) entry which is preliminary data.</text>
</comment>
<dbReference type="GO" id="GO:0006364">
    <property type="term" value="P:rRNA processing"/>
    <property type="evidence" value="ECO:0007669"/>
    <property type="project" value="UniProtKB-KW"/>
</dbReference>
<dbReference type="InterPro" id="IPR035367">
    <property type="entry name" value="Nrap_D2"/>
</dbReference>
<organism evidence="12 13">
    <name type="scientific">Filobasidium floriforme</name>
    <dbReference type="NCBI Taxonomy" id="5210"/>
    <lineage>
        <taxon>Eukaryota</taxon>
        <taxon>Fungi</taxon>
        <taxon>Dikarya</taxon>
        <taxon>Basidiomycota</taxon>
        <taxon>Agaricomycotina</taxon>
        <taxon>Tremellomycetes</taxon>
        <taxon>Filobasidiales</taxon>
        <taxon>Filobasidiaceae</taxon>
        <taxon>Filobasidium</taxon>
    </lineage>
</organism>
<evidence type="ECO:0000256" key="1">
    <source>
        <dbReference type="ARBA" id="ARBA00004604"/>
    </source>
</evidence>
<feature type="domain" description="Nrap protein" evidence="8">
    <location>
        <begin position="472"/>
        <end position="607"/>
    </location>
</feature>
<dbReference type="InterPro" id="IPR035370">
    <property type="entry name" value="Nrap_D5"/>
</dbReference>
<dbReference type="PANTHER" id="PTHR17972">
    <property type="entry name" value="NUCLEOLAR RNA-ASSOCIATED PROTEIN"/>
    <property type="match status" value="1"/>
</dbReference>
<dbReference type="PANTHER" id="PTHR17972:SF0">
    <property type="entry name" value="NUCLEOLAR PROTEIN 6"/>
    <property type="match status" value="1"/>
</dbReference>
<dbReference type="Pfam" id="PF17407">
    <property type="entry name" value="Nrap_D6"/>
    <property type="match status" value="1"/>
</dbReference>
<dbReference type="OrthoDB" id="10251401at2759"/>
<dbReference type="GO" id="GO:0032545">
    <property type="term" value="C:CURI complex"/>
    <property type="evidence" value="ECO:0007669"/>
    <property type="project" value="TreeGrafter"/>
</dbReference>
<dbReference type="GO" id="GO:0034456">
    <property type="term" value="C:UTP-C complex"/>
    <property type="evidence" value="ECO:0007669"/>
    <property type="project" value="TreeGrafter"/>
</dbReference>
<dbReference type="AlphaFoldDB" id="A0A8K0JGD5"/>
<dbReference type="Pfam" id="PF03813">
    <property type="entry name" value="Nrap"/>
    <property type="match status" value="1"/>
</dbReference>
<reference evidence="12" key="1">
    <citation type="submission" date="2020-04" db="EMBL/GenBank/DDBJ databases">
        <title>Analysis of mating type loci in Filobasidium floriforme.</title>
        <authorList>
            <person name="Nowrousian M."/>
        </authorList>
    </citation>
    <scope>NUCLEOTIDE SEQUENCE</scope>
    <source>
        <strain evidence="12">CBS 6242</strain>
    </source>
</reference>
<keyword evidence="5" id="KW-0687">Ribonucleoprotein</keyword>
<dbReference type="InterPro" id="IPR035369">
    <property type="entry name" value="Nrap_D4"/>
</dbReference>
<dbReference type="Pfam" id="PF17403">
    <property type="entry name" value="Nrap_D2"/>
    <property type="match status" value="1"/>
</dbReference>
<comment type="subcellular location">
    <subcellularLocation>
        <location evidence="1 5">Nucleus</location>
        <location evidence="1 5">Nucleolus</location>
    </subcellularLocation>
</comment>
<dbReference type="GO" id="GO:0003723">
    <property type="term" value="F:RNA binding"/>
    <property type="evidence" value="ECO:0007669"/>
    <property type="project" value="UniProtKB-KW"/>
</dbReference>
<dbReference type="Pfam" id="PF17406">
    <property type="entry name" value="Nrap_D5"/>
    <property type="match status" value="1"/>
</dbReference>
<evidence type="ECO:0000256" key="2">
    <source>
        <dbReference type="ARBA" id="ARBA00006674"/>
    </source>
</evidence>
<gene>
    <name evidence="12" type="ORF">FFLO_06669</name>
</gene>
<keyword evidence="4 5" id="KW-0539">Nucleus</keyword>
<evidence type="ECO:0000259" key="10">
    <source>
        <dbReference type="Pfam" id="PF17406"/>
    </source>
</evidence>
<evidence type="ECO:0000256" key="3">
    <source>
        <dbReference type="ARBA" id="ARBA00022884"/>
    </source>
</evidence>
<dbReference type="InterPro" id="IPR035368">
    <property type="entry name" value="Nrap_D3"/>
</dbReference>
<feature type="domain" description="Nrap protein" evidence="10">
    <location>
        <begin position="837"/>
        <end position="1005"/>
    </location>
</feature>
<dbReference type="Pfam" id="PF17404">
    <property type="entry name" value="Nrap_D3"/>
    <property type="match status" value="1"/>
</dbReference>
<feature type="domain" description="Nrap protein" evidence="9">
    <location>
        <begin position="637"/>
        <end position="835"/>
    </location>
</feature>
<accession>A0A8K0JGD5</accession>
<evidence type="ECO:0000313" key="12">
    <source>
        <dbReference type="EMBL" id="KAG7527702.1"/>
    </source>
</evidence>
<dbReference type="InterPro" id="IPR005554">
    <property type="entry name" value="NOL6/Upt22"/>
</dbReference>
<protein>
    <recommendedName>
        <fullName evidence="5">U3 small nucleolar RNA-associated protein 22</fullName>
    </recommendedName>
</protein>
<proteinExistence type="inferred from homology"/>
<feature type="domain" description="Nrap protein" evidence="6">
    <location>
        <begin position="135"/>
        <end position="302"/>
    </location>
</feature>
<keyword evidence="5" id="KW-0690">Ribosome biogenesis</keyword>
<evidence type="ECO:0000313" key="13">
    <source>
        <dbReference type="Proteomes" id="UP000812966"/>
    </source>
</evidence>
<sequence>MSLLHLSVFWSHHIDLDLYFRQITELLSATFLDPLPAPSTSFTPPPPATTLSNLLTSLHTHILSLPDLAPLPVDSAVQRLSPHVIPFLEPAPTSKTVKWTLGWEKPKEVLICGDWSLMGHYRRGKKNSVVELNAIDMAVVMPDSLFTVKDRTANRYFQKRAHYLTVIASSISTLISSKSDGSKKGKKGTNAGNDGMDDIWKSMTVGWEWVGGDERRAGLVLTVPKNKSLGLKHTYTIRLLASISPDLFPLSTLYPSKSNLRIQSYEQDTDSLESKPTPIYNTSILLDASHKSHLLYMHCLHKSCPSFRSALALWRIWGDRRGLSTRSGGGAVGWSWLGSVVLGFIVDGGEVAVINKGEVSTRARKGLGRGLSEWQMLRAGWELLSSTDFAKTPIFQKCTTGDKIPAMEFVKAFDNILVDHSGRINVFSGWEKGEVDLLRHHARITLSMLAHTGSSDRFDEVFLRNVGSAVLQFDETFTLAALSSRPGSNPDHASGMRASVHSLASLLRRGLGRRATVIASSDSQDGPVQIGLLLNKEHAFNILDQGPPSEDAAGSEAFRQLWGSKSELRRFKDGRITESVVWNAQRPEERALIPGQVVRWLLATHFNADEDEVTWHSPDYLPMTQIPNSAHRLIHAEGSEKLGFRPVMEAFDSLYKVIKAADDDLPLAVLNFSPMSPALRYSSTFIPYPVDLARAASAPECVRYMPVVDVLIQFESSRKWPDDLVAIQKIKLAVLAKTAEVLERKLQNAEVSVVVDPYAPDVQDSASLEVIMGSGHAFHLHIQHDRERTLLERMIEDADTPSEKLRKIAQDAFDLHYRRYSAAPRHHGAVVTLHHMYPSFASAGRLLKRWVASHLLSAHFPEEMLELVMASVYLDPGAHEVPTTAHAGFVRAIEVLAHWDWKAAPLYVPLYTATRDHDQDTSVGLVSFPEGLRRQAESSFEAIRKVDKELHKSTMVVVTEQDLIGRAWLPLGLPHRLIASRLVTLAQATLAALQSPSLNVQNLFVTDLTEYDFVLHLDPRHNPRTAESIAARTDAQVSKLWEGHIRNQAVAGLAANTVKAGFDPASMLLADLQRTYGEQAIFFYDKHGGQVIAGLWNPDALQHRNFKPFLGYSVKPVASAAKKVSTMTDINKESILSEIGRLGHGLVSRVEVLQHE</sequence>
<dbReference type="InterPro" id="IPR035082">
    <property type="entry name" value="Nrap_D1"/>
</dbReference>
<keyword evidence="5" id="KW-0698">rRNA processing</keyword>
<keyword evidence="13" id="KW-1185">Reference proteome</keyword>